<sequence>MTAPDAAILIVGAVCLIAAMSVWMIRSNRRHHRQMEHRRQAWNTRIPDGEAHLLRESELAEWIRAEREERLR</sequence>
<name>A0ABX2JY54_9MYCO</name>
<evidence type="ECO:0000313" key="2">
    <source>
        <dbReference type="EMBL" id="NTY61827.1"/>
    </source>
</evidence>
<gene>
    <name evidence="2" type="ORF">FEG63_19980</name>
</gene>
<accession>A0ABX2JY54</accession>
<evidence type="ECO:0000313" key="3">
    <source>
        <dbReference type="Proteomes" id="UP000708347"/>
    </source>
</evidence>
<keyword evidence="1" id="KW-0812">Transmembrane</keyword>
<comment type="caution">
    <text evidence="2">The sequence shown here is derived from an EMBL/GenBank/DDBJ whole genome shotgun (WGS) entry which is preliminary data.</text>
</comment>
<protein>
    <submittedName>
        <fullName evidence="2">Uncharacterized protein</fullName>
    </submittedName>
</protein>
<dbReference type="Proteomes" id="UP000708347">
    <property type="component" value="Unassembled WGS sequence"/>
</dbReference>
<keyword evidence="1" id="KW-0472">Membrane</keyword>
<proteinExistence type="predicted"/>
<keyword evidence="1" id="KW-1133">Transmembrane helix</keyword>
<keyword evidence="3" id="KW-1185">Reference proteome</keyword>
<reference evidence="2 3" key="1">
    <citation type="submission" date="2019-05" db="EMBL/GenBank/DDBJ databases">
        <title>Mycolicibacterium sphagni ENV482 genome assembly.</title>
        <authorList>
            <person name="Chen W."/>
            <person name="Faulkner N.W."/>
            <person name="Hyman M.R."/>
        </authorList>
    </citation>
    <scope>NUCLEOTIDE SEQUENCE [LARGE SCALE GENOMIC DNA]</scope>
    <source>
        <strain evidence="2 3">ENV482</strain>
    </source>
</reference>
<feature type="transmembrane region" description="Helical" evidence="1">
    <location>
        <begin position="6"/>
        <end position="25"/>
    </location>
</feature>
<evidence type="ECO:0000256" key="1">
    <source>
        <dbReference type="SAM" id="Phobius"/>
    </source>
</evidence>
<dbReference type="RefSeq" id="WP_174399567.1">
    <property type="nucleotide sequence ID" value="NZ_VBSB01000012.1"/>
</dbReference>
<organism evidence="2 3">
    <name type="scientific">Mycolicibacterium sphagni</name>
    <dbReference type="NCBI Taxonomy" id="1786"/>
    <lineage>
        <taxon>Bacteria</taxon>
        <taxon>Bacillati</taxon>
        <taxon>Actinomycetota</taxon>
        <taxon>Actinomycetes</taxon>
        <taxon>Mycobacteriales</taxon>
        <taxon>Mycobacteriaceae</taxon>
        <taxon>Mycolicibacterium</taxon>
    </lineage>
</organism>
<dbReference type="EMBL" id="VBSB01000012">
    <property type="protein sequence ID" value="NTY61827.1"/>
    <property type="molecule type" value="Genomic_DNA"/>
</dbReference>